<feature type="transmembrane region" description="Helical" evidence="2">
    <location>
        <begin position="6"/>
        <end position="24"/>
    </location>
</feature>
<keyword evidence="2" id="KW-0472">Membrane</keyword>
<keyword evidence="2" id="KW-1133">Transmembrane helix</keyword>
<name>A0ABX9AL11_9ENTR</name>
<evidence type="ECO:0008006" key="5">
    <source>
        <dbReference type="Google" id="ProtNLM"/>
    </source>
</evidence>
<evidence type="ECO:0000313" key="3">
    <source>
        <dbReference type="EMBL" id="QZN94746.1"/>
    </source>
</evidence>
<accession>A0ABX9AL11</accession>
<dbReference type="RefSeq" id="WP_222157860.1">
    <property type="nucleotide sequence ID" value="NZ_CP081864.1"/>
</dbReference>
<dbReference type="Proteomes" id="UP000825886">
    <property type="component" value="Chromosome"/>
</dbReference>
<reference evidence="3 4" key="1">
    <citation type="submission" date="2021-08" db="EMBL/GenBank/DDBJ databases">
        <title>Culture and genomic analysis of Symbiopectobacterium purcellii sp. nov. gen. nov., isolated from the leafhopper Empoasca decipiens.</title>
        <authorList>
            <person name="Nadal-Jimenez P."/>
            <person name="Siozios S."/>
            <person name="Halliday N."/>
            <person name="Camara M."/>
            <person name="Hurst G.D.D."/>
        </authorList>
    </citation>
    <scope>NUCLEOTIDE SEQUENCE [LARGE SCALE GENOMIC DNA]</scope>
    <source>
        <strain evidence="3 4">SyEd1</strain>
    </source>
</reference>
<evidence type="ECO:0000256" key="2">
    <source>
        <dbReference type="SAM" id="Phobius"/>
    </source>
</evidence>
<organism evidence="3 4">
    <name type="scientific">Symbiopectobacterium purcellii</name>
    <dbReference type="NCBI Taxonomy" id="2871826"/>
    <lineage>
        <taxon>Bacteria</taxon>
        <taxon>Pseudomonadati</taxon>
        <taxon>Pseudomonadota</taxon>
        <taxon>Gammaproteobacteria</taxon>
        <taxon>Enterobacterales</taxon>
        <taxon>Enterobacteriaceae</taxon>
    </lineage>
</organism>
<evidence type="ECO:0000313" key="4">
    <source>
        <dbReference type="Proteomes" id="UP000825886"/>
    </source>
</evidence>
<gene>
    <name evidence="3" type="ORF">K6K13_15895</name>
</gene>
<feature type="compositionally biased region" description="Basic and acidic residues" evidence="1">
    <location>
        <begin position="267"/>
        <end position="279"/>
    </location>
</feature>
<dbReference type="EMBL" id="CP081864">
    <property type="protein sequence ID" value="QZN94746.1"/>
    <property type="molecule type" value="Genomic_DNA"/>
</dbReference>
<protein>
    <recommendedName>
        <fullName evidence="5">Flp pilus assembly protein CpaB</fullName>
    </recommendedName>
</protein>
<feature type="region of interest" description="Disordered" evidence="1">
    <location>
        <begin position="244"/>
        <end position="279"/>
    </location>
</feature>
<evidence type="ECO:0000256" key="1">
    <source>
        <dbReference type="SAM" id="MobiDB-lite"/>
    </source>
</evidence>
<keyword evidence="4" id="KW-1185">Reference proteome</keyword>
<sequence length="279" mass="31195">MKKSALIIYLLMILTGSIGILFYMKSARTPTSGTSDMRGDSLAETIVVAVAQRDLSANNVLKKDDFQLKNISVSPESTDMQFNIKQNDLIHWALKSAVAKGTYLQPAALVEPGSDDYIAMFIMPGNVLYPFELDASEHYLLTNLKPGASVDIYLSYGLRQDDNGSEDIISPARSIRDTRLKPLMINRRVLAIRRINQDEKEKSQESRSQLLVELRDSEIKLLKGLEGNAKILLFPTARNPIDLRSRGSETLSGKEATWPVSSAPLFDEPRSRPTHEWRG</sequence>
<keyword evidence="2" id="KW-0812">Transmembrane</keyword>
<proteinExistence type="predicted"/>